<comment type="caution">
    <text evidence="2">The sequence shown here is derived from an EMBL/GenBank/DDBJ whole genome shotgun (WGS) entry which is preliminary data.</text>
</comment>
<sequence length="574" mass="60979">MSVTYSALREADFGPLEAVGEQWRAQAGRLEERESDLDDLRRRQIGEAQWTGTVAEEVRSRVKLIGDDTVERAGECRRIAAAIEDAVTVFKDRQEELVELLSALPEGLSVDADGYVTADSAADAAAFEQRIEAILDAVREADETLHAAVAAIAGTTDADERAELAGGVALADDFQDMLDRDASPAEVNAWWDGLSPFEQQGLLEARPELLAQVDGIPTGVRDTANRTLLDGELHRRESEIEAVEDRLAADPGNEDLQKRLEGLRGTQEDLTRLRDRIDEPYQVGAGGPALDHYLLGYSSAEDGRAIVAVGNPDTADNVSVLVPGTGADLGNATGDLDRAQLMAGDAYWADPSASTASVLWLGYDAPDDIVPQAMDKQYAEDAAKDLSSFASGLRAVDEDGRSHVTMAGHSYGSTTVGIAARDAGLDVDDMVFVGSPGVGVDSASDLGIDPDRVWATRNEEDIIGWAREDTIGSIVGGGAGGLIGGPVGGLIGGAVGYFTSDHDDLIHGTDPVSDAFGGRTFQSDATRDADGIEELWKDNAENHSAYWDGDNGHPRNVARDNMAYIVTGQTSGVR</sequence>
<dbReference type="GO" id="GO:0016787">
    <property type="term" value="F:hydrolase activity"/>
    <property type="evidence" value="ECO:0007669"/>
    <property type="project" value="UniProtKB-KW"/>
</dbReference>
<protein>
    <submittedName>
        <fullName evidence="2">Alpha/beta hydrolase</fullName>
    </submittedName>
</protein>
<evidence type="ECO:0000313" key="3">
    <source>
        <dbReference type="Proteomes" id="UP001499851"/>
    </source>
</evidence>
<keyword evidence="2" id="KW-0378">Hydrolase</keyword>
<dbReference type="InterPro" id="IPR010427">
    <property type="entry name" value="DUF1023"/>
</dbReference>
<dbReference type="InterPro" id="IPR029058">
    <property type="entry name" value="AB_hydrolase_fold"/>
</dbReference>
<dbReference type="Pfam" id="PF06259">
    <property type="entry name" value="Abhydrolase_8"/>
    <property type="match status" value="1"/>
</dbReference>
<accession>A0ABP4TT12</accession>
<dbReference type="RefSeq" id="WP_344491625.1">
    <property type="nucleotide sequence ID" value="NZ_BAAAQF010000025.1"/>
</dbReference>
<organism evidence="2 3">
    <name type="scientific">Glycomyces endophyticus</name>
    <dbReference type="NCBI Taxonomy" id="480996"/>
    <lineage>
        <taxon>Bacteria</taxon>
        <taxon>Bacillati</taxon>
        <taxon>Actinomycetota</taxon>
        <taxon>Actinomycetes</taxon>
        <taxon>Glycomycetales</taxon>
        <taxon>Glycomycetaceae</taxon>
        <taxon>Glycomyces</taxon>
    </lineage>
</organism>
<dbReference type="SUPFAM" id="SSF53474">
    <property type="entry name" value="alpha/beta-Hydrolases"/>
    <property type="match status" value="1"/>
</dbReference>
<dbReference type="EMBL" id="BAAAQF010000025">
    <property type="protein sequence ID" value="GAA1692523.1"/>
    <property type="molecule type" value="Genomic_DNA"/>
</dbReference>
<gene>
    <name evidence="2" type="ORF">GCM10009830_45380</name>
</gene>
<name>A0ABP4TT12_9ACTN</name>
<evidence type="ECO:0000313" key="2">
    <source>
        <dbReference type="EMBL" id="GAA1692523.1"/>
    </source>
</evidence>
<dbReference type="Proteomes" id="UP001499851">
    <property type="component" value="Unassembled WGS sequence"/>
</dbReference>
<feature type="domain" description="DUF1023" evidence="1">
    <location>
        <begin position="300"/>
        <end position="463"/>
    </location>
</feature>
<proteinExistence type="predicted"/>
<keyword evidence="3" id="KW-1185">Reference proteome</keyword>
<reference evidence="3" key="1">
    <citation type="journal article" date="2019" name="Int. J. Syst. Evol. Microbiol.">
        <title>The Global Catalogue of Microorganisms (GCM) 10K type strain sequencing project: providing services to taxonomists for standard genome sequencing and annotation.</title>
        <authorList>
            <consortium name="The Broad Institute Genomics Platform"/>
            <consortium name="The Broad Institute Genome Sequencing Center for Infectious Disease"/>
            <person name="Wu L."/>
            <person name="Ma J."/>
        </authorList>
    </citation>
    <scope>NUCLEOTIDE SEQUENCE [LARGE SCALE GENOMIC DNA]</scope>
    <source>
        <strain evidence="3">JCM 16001</strain>
    </source>
</reference>
<evidence type="ECO:0000259" key="1">
    <source>
        <dbReference type="Pfam" id="PF06259"/>
    </source>
</evidence>